<dbReference type="EMBL" id="CM000883">
    <property type="protein sequence ID" value="KQJ87699.1"/>
    <property type="molecule type" value="Genomic_DNA"/>
</dbReference>
<reference evidence="2" key="3">
    <citation type="submission" date="2018-08" db="UniProtKB">
        <authorList>
            <consortium name="EnsemblPlants"/>
        </authorList>
    </citation>
    <scope>IDENTIFICATION</scope>
    <source>
        <strain evidence="2">cv. Bd21</strain>
    </source>
</reference>
<name>I1IK68_BRADI</name>
<evidence type="ECO:0000313" key="1">
    <source>
        <dbReference type="EMBL" id="KQJ87699.1"/>
    </source>
</evidence>
<proteinExistence type="predicted"/>
<protein>
    <submittedName>
        <fullName evidence="1 2">Uncharacterized protein</fullName>
    </submittedName>
</protein>
<accession>I1IK68</accession>
<sequence length="61" mass="6805">MTKMTRLYFLPTILLVIHLVLILTSGNSTLVRRGCTYDPKGVLKDCPDTDGGKRCERPPCP</sequence>
<gene>
    <name evidence="1" type="ORF">BRADI_4g12970v3</name>
</gene>
<organism evidence="2">
    <name type="scientific">Brachypodium distachyon</name>
    <name type="common">Purple false brome</name>
    <name type="synonym">Trachynia distachya</name>
    <dbReference type="NCBI Taxonomy" id="15368"/>
    <lineage>
        <taxon>Eukaryota</taxon>
        <taxon>Viridiplantae</taxon>
        <taxon>Streptophyta</taxon>
        <taxon>Embryophyta</taxon>
        <taxon>Tracheophyta</taxon>
        <taxon>Spermatophyta</taxon>
        <taxon>Magnoliopsida</taxon>
        <taxon>Liliopsida</taxon>
        <taxon>Poales</taxon>
        <taxon>Poaceae</taxon>
        <taxon>BOP clade</taxon>
        <taxon>Pooideae</taxon>
        <taxon>Stipodae</taxon>
        <taxon>Brachypodieae</taxon>
        <taxon>Brachypodium</taxon>
    </lineage>
</organism>
<evidence type="ECO:0000313" key="3">
    <source>
        <dbReference type="Proteomes" id="UP000008810"/>
    </source>
</evidence>
<keyword evidence="3" id="KW-1185">Reference proteome</keyword>
<dbReference type="InParanoid" id="I1IK68"/>
<dbReference type="AlphaFoldDB" id="I1IK68"/>
<evidence type="ECO:0000313" key="2">
    <source>
        <dbReference type="EnsemblPlants" id="KQJ87699"/>
    </source>
</evidence>
<reference evidence="1" key="2">
    <citation type="submission" date="2017-06" db="EMBL/GenBank/DDBJ databases">
        <title>WGS assembly of Brachypodium distachyon.</title>
        <authorList>
            <consortium name="The International Brachypodium Initiative"/>
            <person name="Lucas S."/>
            <person name="Harmon-Smith M."/>
            <person name="Lail K."/>
            <person name="Tice H."/>
            <person name="Grimwood J."/>
            <person name="Bruce D."/>
            <person name="Barry K."/>
            <person name="Shu S."/>
            <person name="Lindquist E."/>
            <person name="Wang M."/>
            <person name="Pitluck S."/>
            <person name="Vogel J.P."/>
            <person name="Garvin D.F."/>
            <person name="Mockler T.C."/>
            <person name="Schmutz J."/>
            <person name="Rokhsar D."/>
            <person name="Bevan M.W."/>
        </authorList>
    </citation>
    <scope>NUCLEOTIDE SEQUENCE</scope>
    <source>
        <strain evidence="1">Bd21</strain>
    </source>
</reference>
<dbReference type="Gramene" id="KQJ87699">
    <property type="protein sequence ID" value="KQJ87699"/>
    <property type="gene ID" value="BRADI_4g12970v3"/>
</dbReference>
<dbReference type="EnsemblPlants" id="KQJ87699">
    <property type="protein sequence ID" value="KQJ87699"/>
    <property type="gene ID" value="BRADI_4g12970v3"/>
</dbReference>
<dbReference type="Proteomes" id="UP000008810">
    <property type="component" value="Chromosome 4"/>
</dbReference>
<reference evidence="1 2" key="1">
    <citation type="journal article" date="2010" name="Nature">
        <title>Genome sequencing and analysis of the model grass Brachypodium distachyon.</title>
        <authorList>
            <consortium name="International Brachypodium Initiative"/>
        </authorList>
    </citation>
    <scope>NUCLEOTIDE SEQUENCE [LARGE SCALE GENOMIC DNA]</scope>
    <source>
        <strain evidence="1 2">Bd21</strain>
    </source>
</reference>
<dbReference type="HOGENOM" id="CLU_2925770_0_0_1"/>